<keyword evidence="3" id="KW-0732">Signal</keyword>
<dbReference type="Pfam" id="PF22903">
    <property type="entry name" value="DA_C"/>
    <property type="match status" value="1"/>
</dbReference>
<dbReference type="Proteomes" id="UP000092177">
    <property type="component" value="Chromosome 1"/>
</dbReference>
<keyword evidence="7" id="KW-1185">Reference proteome</keyword>
<dbReference type="KEGG" id="chig:CH63R_01264"/>
<feature type="domain" description="Diels-Alderase N-terminal" evidence="5">
    <location>
        <begin position="72"/>
        <end position="275"/>
    </location>
</feature>
<evidence type="ECO:0000313" key="6">
    <source>
        <dbReference type="EMBL" id="OBR16084.1"/>
    </source>
</evidence>
<proteinExistence type="inferred from homology"/>
<dbReference type="RefSeq" id="XP_018164601.1">
    <property type="nucleotide sequence ID" value="XM_018296239.1"/>
</dbReference>
<dbReference type="InterPro" id="IPR054499">
    <property type="entry name" value="DA_C"/>
</dbReference>
<dbReference type="GeneID" id="28860346"/>
<gene>
    <name evidence="6" type="ORF">CH63R_01264</name>
</gene>
<comment type="similarity">
    <text evidence="2">Belongs to the Diels-Alderase family.</text>
</comment>
<feature type="chain" id="PRO_5008601949" evidence="3">
    <location>
        <begin position="24"/>
        <end position="468"/>
    </location>
</feature>
<evidence type="ECO:0000256" key="3">
    <source>
        <dbReference type="SAM" id="SignalP"/>
    </source>
</evidence>
<reference evidence="7" key="1">
    <citation type="journal article" date="2017" name="BMC Genomics">
        <title>Gapless genome assembly of Colletotrichum higginsianum reveals chromosome structure and association of transposable elements with secondary metabolite gene clusters.</title>
        <authorList>
            <person name="Dallery J.-F."/>
            <person name="Lapalu N."/>
            <person name="Zampounis A."/>
            <person name="Pigne S."/>
            <person name="Luyten I."/>
            <person name="Amselem J."/>
            <person name="Wittenberg A.H.J."/>
            <person name="Zhou S."/>
            <person name="de Queiroz M.V."/>
            <person name="Robin G.P."/>
            <person name="Auger A."/>
            <person name="Hainaut M."/>
            <person name="Henrissat B."/>
            <person name="Kim K.-T."/>
            <person name="Lee Y.-H."/>
            <person name="Lespinet O."/>
            <person name="Schwartz D.C."/>
            <person name="Thon M.R."/>
            <person name="O'Connell R.J."/>
        </authorList>
    </citation>
    <scope>NUCLEOTIDE SEQUENCE [LARGE SCALE GENOMIC DNA]</scope>
    <source>
        <strain evidence="7">IMI 349063</strain>
    </source>
</reference>
<dbReference type="EMBL" id="LTAN01000001">
    <property type="protein sequence ID" value="OBR16084.1"/>
    <property type="molecule type" value="Genomic_DNA"/>
</dbReference>
<evidence type="ECO:0000259" key="4">
    <source>
        <dbReference type="Pfam" id="PF22903"/>
    </source>
</evidence>
<dbReference type="VEuPathDB" id="FungiDB:CH63R_01264"/>
<feature type="signal peptide" evidence="3">
    <location>
        <begin position="1"/>
        <end position="23"/>
    </location>
</feature>
<comment type="caution">
    <text evidence="6">The sequence shown here is derived from an EMBL/GenBank/DDBJ whole genome shotgun (WGS) entry which is preliminary data.</text>
</comment>
<feature type="domain" description="Diels-Alderase C-terminal" evidence="4">
    <location>
        <begin position="279"/>
        <end position="428"/>
    </location>
</feature>
<organism evidence="6 7">
    <name type="scientific">Colletotrichum higginsianum (strain IMI 349063)</name>
    <name type="common">Crucifer anthracnose fungus</name>
    <dbReference type="NCBI Taxonomy" id="759273"/>
    <lineage>
        <taxon>Eukaryota</taxon>
        <taxon>Fungi</taxon>
        <taxon>Dikarya</taxon>
        <taxon>Ascomycota</taxon>
        <taxon>Pezizomycotina</taxon>
        <taxon>Sordariomycetes</taxon>
        <taxon>Hypocreomycetidae</taxon>
        <taxon>Glomerellales</taxon>
        <taxon>Glomerellaceae</taxon>
        <taxon>Colletotrichum</taxon>
        <taxon>Colletotrichum destructivum species complex</taxon>
    </lineage>
</organism>
<keyword evidence="1" id="KW-0413">Isomerase</keyword>
<dbReference type="Pfam" id="PF24137">
    <property type="entry name" value="DA_N"/>
    <property type="match status" value="1"/>
</dbReference>
<dbReference type="InterPro" id="IPR056402">
    <property type="entry name" value="DA_N"/>
</dbReference>
<evidence type="ECO:0000259" key="5">
    <source>
        <dbReference type="Pfam" id="PF24137"/>
    </source>
</evidence>
<evidence type="ECO:0000256" key="1">
    <source>
        <dbReference type="ARBA" id="ARBA00023235"/>
    </source>
</evidence>
<accession>A0A1B7YVV9</accession>
<dbReference type="AlphaFoldDB" id="A0A1B7YVV9"/>
<protein>
    <submittedName>
        <fullName evidence="6">Uncharacterized protein</fullName>
    </submittedName>
</protein>
<dbReference type="GO" id="GO:0016853">
    <property type="term" value="F:isomerase activity"/>
    <property type="evidence" value="ECO:0007669"/>
    <property type="project" value="UniProtKB-KW"/>
</dbReference>
<name>A0A1B7YVV9_COLHI</name>
<evidence type="ECO:0000256" key="2">
    <source>
        <dbReference type="ARBA" id="ARBA00046325"/>
    </source>
</evidence>
<dbReference type="OrthoDB" id="5344254at2759"/>
<sequence length="468" mass="49919">MVGLNLKGLMLAGAATAIASASAQQLLQQQPLVLQDDQSGSVKAFKGKGAGEPATLGTQGCKEHRITAYETVAGDVLFGPRTPNEHPTVGKLSGINSTSWEQWVFDSVSETGSSGIFLSLGRDASYSFFGQGNLHVEFYALLDDGTKIQELAFVEVSSVYDCGEFVASTWTSSSHAFEFRVPKDAGAGGGSGGSGGAPTFAVRTPKFRGDFLLLGTAPGHFPNGALRASASSSSTQLAPGLHMHSTIPAAQVRGNMTFKGREISYSGVGGHLHLWAIDNWFKIIWGFRILRGSAGPYSFFYWEPTSRVGGRVPHYTAILFKDGKKLVSTQAATPPSHQPQGGDYVRVSATQHGRGARASVASRPASTGHVVEFWSAGGGHWRFELEHQHVQVQMPFGRDTGLAVFTNRVFGGEAGGCQYLGSAFSEEADFPETLAQWKIWLVYGIGMVGQMKARVTSWLSSLGLESSN</sequence>
<evidence type="ECO:0000313" key="7">
    <source>
        <dbReference type="Proteomes" id="UP000092177"/>
    </source>
</evidence>